<sequence>MLKKIKFCIFKFFFLKKSVTTLNTVTILKTLLYKITKKFASQNNASSAVTLYDINKYILFRKVTKGYFHEDLISQMLFGYRFLQQETINQVLEKLGLLKMVCQPNFIFNIDRKELYVKESDEQKEGLTLPIHTKPNNSEIIYQELRTLTIEQQQCLLFLTCAVLSKRVCIIQGSTASGKSHIIRLFANMLGQKISVYQMNSDSDMSILTGQSVLRNEITEKDKKEFQIAFSDLQIFDEFKTFIKDNFSIPHREWKPKQFSNLLTLINNYIKEHDVSEEERQLLKRTEKKITQTMSTAKRFHHEESAFIKAMEKGEWVVFEDLGSAPPEIEEKLSSLCGDDPEIYLFECGENYFFSRNKPNSRKIHDNFQLFITYDPSSKTSFRALDPNFLNKCISFTLPPLDSTTKSSSEIMRGSLKNYKYEHLLAFDLGKRISNVHQFIKKDCQNDKDSYATDSQFTARTLTFILKEFDRHIKKYGNEVSCIYKVLCRSFHLYYMNSYIDKDLDQKRDQMLNEFSKEIDKADFDVNLQGVDQKEKYEYLLIDLRNIQLYVSSNNKDKKFVFEFNEFIRKCMNVQLIDISFIYDHLKDTLEIIKESCSIKDNKNWPVYETLYTQVQILYHLFQSIKNEMPNLDSQYLNMTINNIGSQKLPNFEKQITSVYLLFKLTKENFFYPTTPYMLYDEEIVYLLTIIYEMAQNPNKSQFDSFMSILKENHYLFHEIEKIFPYHLFKDKSHPFYMILYWIPLFKELYEHKITFRIEIIQSYDFVFSSKYSGIVPTYIFKEEDSLNLSAGSEIYFPASNKSINLTQKMPKTPWSKIFYGLTNKIFTNKSQTYHDFISKEKFEKYKTIKPKYLSKDKYANQFLYLAKFYQLNPDVPLISKIWPIIF</sequence>
<keyword evidence="4" id="KW-1185">Reference proteome</keyword>
<proteinExistence type="predicted"/>
<dbReference type="Proteomes" id="UP001470230">
    <property type="component" value="Unassembled WGS sequence"/>
</dbReference>
<dbReference type="Gene3D" id="3.40.50.300">
    <property type="entry name" value="P-loop containing nucleotide triphosphate hydrolases"/>
    <property type="match status" value="2"/>
</dbReference>
<accession>A0ABR2HWU3</accession>
<dbReference type="InterPro" id="IPR027417">
    <property type="entry name" value="P-loop_NTPase"/>
</dbReference>
<organism evidence="3 4">
    <name type="scientific">Tritrichomonas musculus</name>
    <dbReference type="NCBI Taxonomy" id="1915356"/>
    <lineage>
        <taxon>Eukaryota</taxon>
        <taxon>Metamonada</taxon>
        <taxon>Parabasalia</taxon>
        <taxon>Tritrichomonadida</taxon>
        <taxon>Tritrichomonadidae</taxon>
        <taxon>Tritrichomonas</taxon>
    </lineage>
</organism>
<protein>
    <recommendedName>
        <fullName evidence="5">ATPase dynein-related AAA domain-containing protein</fullName>
    </recommendedName>
</protein>
<keyword evidence="2" id="KW-0067">ATP-binding</keyword>
<dbReference type="PANTHER" id="PTHR48103:SF2">
    <property type="entry name" value="MIDASIN"/>
    <property type="match status" value="1"/>
</dbReference>
<reference evidence="3 4" key="1">
    <citation type="submission" date="2024-04" db="EMBL/GenBank/DDBJ databases">
        <title>Tritrichomonas musculus Genome.</title>
        <authorList>
            <person name="Alves-Ferreira E."/>
            <person name="Grigg M."/>
            <person name="Lorenzi H."/>
            <person name="Galac M."/>
        </authorList>
    </citation>
    <scope>NUCLEOTIDE SEQUENCE [LARGE SCALE GENOMIC DNA]</scope>
    <source>
        <strain evidence="3 4">EAF2021</strain>
    </source>
</reference>
<keyword evidence="1" id="KW-0547">Nucleotide-binding</keyword>
<dbReference type="PANTHER" id="PTHR48103">
    <property type="entry name" value="MIDASIN-RELATED"/>
    <property type="match status" value="1"/>
</dbReference>
<evidence type="ECO:0000256" key="2">
    <source>
        <dbReference type="ARBA" id="ARBA00022840"/>
    </source>
</evidence>
<evidence type="ECO:0000256" key="1">
    <source>
        <dbReference type="ARBA" id="ARBA00022741"/>
    </source>
</evidence>
<gene>
    <name evidence="3" type="ORF">M9Y10_016684</name>
</gene>
<comment type="caution">
    <text evidence="3">The sequence shown here is derived from an EMBL/GenBank/DDBJ whole genome shotgun (WGS) entry which is preliminary data.</text>
</comment>
<evidence type="ECO:0008006" key="5">
    <source>
        <dbReference type="Google" id="ProtNLM"/>
    </source>
</evidence>
<dbReference type="SUPFAM" id="SSF52540">
    <property type="entry name" value="P-loop containing nucleoside triphosphate hydrolases"/>
    <property type="match status" value="1"/>
</dbReference>
<evidence type="ECO:0000313" key="4">
    <source>
        <dbReference type="Proteomes" id="UP001470230"/>
    </source>
</evidence>
<name>A0ABR2HWU3_9EUKA</name>
<dbReference type="EMBL" id="JAPFFF010000021">
    <property type="protein sequence ID" value="KAK8854130.1"/>
    <property type="molecule type" value="Genomic_DNA"/>
</dbReference>
<evidence type="ECO:0000313" key="3">
    <source>
        <dbReference type="EMBL" id="KAK8854130.1"/>
    </source>
</evidence>